<keyword evidence="3" id="KW-1185">Reference proteome</keyword>
<dbReference type="AlphaFoldDB" id="A0A7R6ST44"/>
<dbReference type="Pfam" id="PF08668">
    <property type="entry name" value="HDOD"/>
    <property type="match status" value="1"/>
</dbReference>
<organism evidence="2 3">
    <name type="scientific">Amphritea japonica ATCC BAA-1530</name>
    <dbReference type="NCBI Taxonomy" id="1278309"/>
    <lineage>
        <taxon>Bacteria</taxon>
        <taxon>Pseudomonadati</taxon>
        <taxon>Pseudomonadota</taxon>
        <taxon>Gammaproteobacteria</taxon>
        <taxon>Oceanospirillales</taxon>
        <taxon>Oceanospirillaceae</taxon>
        <taxon>Amphritea</taxon>
    </lineage>
</organism>
<dbReference type="PIRSF" id="PIRSF003180">
    <property type="entry name" value="DiGMPpdiest_YuxH"/>
    <property type="match status" value="1"/>
</dbReference>
<dbReference type="Proteomes" id="UP000595663">
    <property type="component" value="Chromosome"/>
</dbReference>
<sequence>MEVSSEDSSGLIVRQPIFNEQLKIVSYQLRYEDSLEPGNAILSDGPSTATILLSTYASLSQDGSIRKVPLFLPFSAELLTETELPQLPKKRMLIELPPSTKVTRGLLFSLSSLRQQGYRIVLDGFALQKELFPLLRFASIIKVDMARIPRSKLLGMLKVLVKLKGTLLAQNIPDFKTLQLCKSAGFKLFQGGFISKPVVIEKDTISTKSAALLQLVQALQQPDITAKQIEGLVILDPILSFKMLRVINSAAYNLETKIESLQQAIVMLGLDQIRSWAMIIMLSNQDGKPEEWSRNLIARARMCELLAELTRVAKPETAFLAGMLSQLDLLLETRLDVILDQISVDDEVKEAVLNHHGPIGQLLHAVISFENGEWSVVKRSGIPMMLFKPAYRHSINWTESSMQAMHQ</sequence>
<dbReference type="SUPFAM" id="SSF141868">
    <property type="entry name" value="EAL domain-like"/>
    <property type="match status" value="1"/>
</dbReference>
<dbReference type="KEGG" id="ajp:AMJAP_1685"/>
<dbReference type="InterPro" id="IPR052340">
    <property type="entry name" value="RNase_Y/CdgJ"/>
</dbReference>
<dbReference type="Gene3D" id="1.10.3210.10">
    <property type="entry name" value="Hypothetical protein af1432"/>
    <property type="match status" value="1"/>
</dbReference>
<dbReference type="InterPro" id="IPR035919">
    <property type="entry name" value="EAL_sf"/>
</dbReference>
<dbReference type="PANTHER" id="PTHR33525">
    <property type="match status" value="1"/>
</dbReference>
<name>A0A7R6ST44_9GAMM</name>
<dbReference type="EMBL" id="AP014545">
    <property type="protein sequence ID" value="BBB26280.1"/>
    <property type="molecule type" value="Genomic_DNA"/>
</dbReference>
<protein>
    <submittedName>
        <fullName evidence="2">Signal transduction protein</fullName>
    </submittedName>
</protein>
<dbReference type="PANTHER" id="PTHR33525:SF4">
    <property type="entry name" value="CYCLIC DI-GMP PHOSPHODIESTERASE CDGJ"/>
    <property type="match status" value="1"/>
</dbReference>
<dbReference type="InterPro" id="IPR013976">
    <property type="entry name" value="HDOD"/>
</dbReference>
<dbReference type="PROSITE" id="PS51833">
    <property type="entry name" value="HDOD"/>
    <property type="match status" value="1"/>
</dbReference>
<proteinExistence type="predicted"/>
<evidence type="ECO:0000313" key="3">
    <source>
        <dbReference type="Proteomes" id="UP000595663"/>
    </source>
</evidence>
<evidence type="ECO:0000259" key="1">
    <source>
        <dbReference type="PROSITE" id="PS51833"/>
    </source>
</evidence>
<accession>A0A7R6ST44</accession>
<dbReference type="Gene3D" id="3.20.20.450">
    <property type="entry name" value="EAL domain"/>
    <property type="match status" value="1"/>
</dbReference>
<dbReference type="InterPro" id="IPR014408">
    <property type="entry name" value="dGMP_Pdiesterase_EAL/HD-GYP"/>
</dbReference>
<dbReference type="SUPFAM" id="SSF109604">
    <property type="entry name" value="HD-domain/PDEase-like"/>
    <property type="match status" value="1"/>
</dbReference>
<feature type="domain" description="HDOD" evidence="1">
    <location>
        <begin position="205"/>
        <end position="396"/>
    </location>
</feature>
<dbReference type="OrthoDB" id="9804751at2"/>
<reference evidence="2 3" key="1">
    <citation type="journal article" date="2008" name="Int. J. Syst. Evol. Microbiol.">
        <title>Amphritea japonica sp. nov. and Amphritea balenae sp. nov., isolated from the sediment adjacent to sperm whale carcasses off Kagoshima, Japan.</title>
        <authorList>
            <person name="Miyazaki M."/>
            <person name="Nogi Y."/>
            <person name="Fujiwara Y."/>
            <person name="Kawato M."/>
            <person name="Nagahama T."/>
            <person name="Kubokawa K."/>
            <person name="Horikoshi K."/>
        </authorList>
    </citation>
    <scope>NUCLEOTIDE SEQUENCE [LARGE SCALE GENOMIC DNA]</scope>
    <source>
        <strain evidence="2 3">ATCC BAA-1530</strain>
    </source>
</reference>
<dbReference type="RefSeq" id="WP_019623301.1">
    <property type="nucleotide sequence ID" value="NZ_AP014545.1"/>
</dbReference>
<gene>
    <name evidence="2" type="ORF">AMJAP_1685</name>
</gene>
<evidence type="ECO:0000313" key="2">
    <source>
        <dbReference type="EMBL" id="BBB26280.1"/>
    </source>
</evidence>